<name>A0A9D4V9F7_ADICA</name>
<comment type="similarity">
    <text evidence="1">Belongs to the mTERF family.</text>
</comment>
<dbReference type="GO" id="GO:0003676">
    <property type="term" value="F:nucleic acid binding"/>
    <property type="evidence" value="ECO:0007669"/>
    <property type="project" value="InterPro"/>
</dbReference>
<keyword evidence="2" id="KW-0806">Transcription termination</keyword>
<organism evidence="4 5">
    <name type="scientific">Adiantum capillus-veneris</name>
    <name type="common">Maidenhair fern</name>
    <dbReference type="NCBI Taxonomy" id="13818"/>
    <lineage>
        <taxon>Eukaryota</taxon>
        <taxon>Viridiplantae</taxon>
        <taxon>Streptophyta</taxon>
        <taxon>Embryophyta</taxon>
        <taxon>Tracheophyta</taxon>
        <taxon>Polypodiopsida</taxon>
        <taxon>Polypodiidae</taxon>
        <taxon>Polypodiales</taxon>
        <taxon>Pteridineae</taxon>
        <taxon>Pteridaceae</taxon>
        <taxon>Vittarioideae</taxon>
        <taxon>Adiantum</taxon>
    </lineage>
</organism>
<sequence>MMRLKSMTLKRLVGSSLLHRYHHHPLMAGYQHPIPPHALWIPSMQAHVISSAPCLAQRNGHLYAKTWGFFLPKGLHAFSHAAHAPKICNEDDEVDDTIDDHDCKDREVIGAATALYDYMQKELSLSPSDAAAVVEGAPRFVLHLAAVTKQENRGEADVVTENEFSLKVHAYLSDVGTNLLEPVLESIGAKGECLQYLLVQLSAENVQSIFSLIRVFEKLGVPRSSLGIMVSEDPQVLSCTEDEIEAGFHVLKGLITSEGEMLGLIQRYPLILKSDAMRSISLIYDELEEFASRDDIIKCAVLNNPQHVH</sequence>
<proteinExistence type="inferred from homology"/>
<dbReference type="OrthoDB" id="637682at2759"/>
<dbReference type="EMBL" id="JABFUD020000003">
    <property type="protein sequence ID" value="KAI5081558.1"/>
    <property type="molecule type" value="Genomic_DNA"/>
</dbReference>
<gene>
    <name evidence="4" type="ORF">GOP47_0001301</name>
</gene>
<evidence type="ECO:0000313" key="4">
    <source>
        <dbReference type="EMBL" id="KAI5081558.1"/>
    </source>
</evidence>
<feature type="non-terminal residue" evidence="4">
    <location>
        <position position="309"/>
    </location>
</feature>
<accession>A0A9D4V9F7</accession>
<comment type="caution">
    <text evidence="4">The sequence shown here is derived from an EMBL/GenBank/DDBJ whole genome shotgun (WGS) entry which is preliminary data.</text>
</comment>
<dbReference type="Proteomes" id="UP000886520">
    <property type="component" value="Chromosome 2"/>
</dbReference>
<evidence type="ECO:0000256" key="3">
    <source>
        <dbReference type="ARBA" id="ARBA00022946"/>
    </source>
</evidence>
<evidence type="ECO:0000256" key="1">
    <source>
        <dbReference type="ARBA" id="ARBA00007692"/>
    </source>
</evidence>
<reference evidence="4" key="1">
    <citation type="submission" date="2021-01" db="EMBL/GenBank/DDBJ databases">
        <title>Adiantum capillus-veneris genome.</title>
        <authorList>
            <person name="Fang Y."/>
            <person name="Liao Q."/>
        </authorList>
    </citation>
    <scope>NUCLEOTIDE SEQUENCE</scope>
    <source>
        <strain evidence="4">H3</strain>
        <tissue evidence="4">Leaf</tissue>
    </source>
</reference>
<keyword evidence="5" id="KW-1185">Reference proteome</keyword>
<evidence type="ECO:0000313" key="5">
    <source>
        <dbReference type="Proteomes" id="UP000886520"/>
    </source>
</evidence>
<dbReference type="AlphaFoldDB" id="A0A9D4V9F7"/>
<evidence type="ECO:0000256" key="2">
    <source>
        <dbReference type="ARBA" id="ARBA00022472"/>
    </source>
</evidence>
<keyword evidence="2" id="KW-0804">Transcription</keyword>
<protein>
    <submittedName>
        <fullName evidence="4">Uncharacterized protein</fullName>
    </submittedName>
</protein>
<dbReference type="GO" id="GO:0006353">
    <property type="term" value="P:DNA-templated transcription termination"/>
    <property type="evidence" value="ECO:0007669"/>
    <property type="project" value="UniProtKB-KW"/>
</dbReference>
<dbReference type="InterPro" id="IPR003690">
    <property type="entry name" value="MTERF"/>
</dbReference>
<dbReference type="Gene3D" id="1.25.70.10">
    <property type="entry name" value="Transcription termination factor 3, mitochondrial"/>
    <property type="match status" value="1"/>
</dbReference>
<keyword evidence="3" id="KW-0809">Transit peptide</keyword>
<keyword evidence="2" id="KW-0805">Transcription regulation</keyword>
<dbReference type="InterPro" id="IPR038538">
    <property type="entry name" value="MTERF_sf"/>
</dbReference>
<dbReference type="Pfam" id="PF02536">
    <property type="entry name" value="mTERF"/>
    <property type="match status" value="1"/>
</dbReference>